<dbReference type="InterPro" id="IPR021820">
    <property type="entry name" value="S-locus_recpt_kinase_C"/>
</dbReference>
<dbReference type="GO" id="GO:0030246">
    <property type="term" value="F:carbohydrate binding"/>
    <property type="evidence" value="ECO:0007669"/>
    <property type="project" value="UniProtKB-KW"/>
</dbReference>
<protein>
    <submittedName>
        <fullName evidence="3">G-type lectin S-receptor-like serine/threonine-protein kinase SD1-1</fullName>
    </submittedName>
</protein>
<dbReference type="SUPFAM" id="SSF56112">
    <property type="entry name" value="Protein kinase-like (PK-like)"/>
    <property type="match status" value="1"/>
</dbReference>
<dbReference type="EMBL" id="QJKJ01012541">
    <property type="protein sequence ID" value="RDX68446.1"/>
    <property type="molecule type" value="Genomic_DNA"/>
</dbReference>
<dbReference type="InterPro" id="IPR011009">
    <property type="entry name" value="Kinase-like_dom_sf"/>
</dbReference>
<evidence type="ECO:0000259" key="2">
    <source>
        <dbReference type="Pfam" id="PF11883"/>
    </source>
</evidence>
<dbReference type="OrthoDB" id="1426384at2759"/>
<evidence type="ECO:0000259" key="1">
    <source>
        <dbReference type="Pfam" id="PF07714"/>
    </source>
</evidence>
<feature type="domain" description="S-locus receptor kinase C-terminal" evidence="2">
    <location>
        <begin position="109"/>
        <end position="149"/>
    </location>
</feature>
<dbReference type="Pfam" id="PF11883">
    <property type="entry name" value="DUF3403"/>
    <property type="match status" value="1"/>
</dbReference>
<organism evidence="3 4">
    <name type="scientific">Mucuna pruriens</name>
    <name type="common">Velvet bean</name>
    <name type="synonym">Dolichos pruriens</name>
    <dbReference type="NCBI Taxonomy" id="157652"/>
    <lineage>
        <taxon>Eukaryota</taxon>
        <taxon>Viridiplantae</taxon>
        <taxon>Streptophyta</taxon>
        <taxon>Embryophyta</taxon>
        <taxon>Tracheophyta</taxon>
        <taxon>Spermatophyta</taxon>
        <taxon>Magnoliopsida</taxon>
        <taxon>eudicotyledons</taxon>
        <taxon>Gunneridae</taxon>
        <taxon>Pentapetalae</taxon>
        <taxon>rosids</taxon>
        <taxon>fabids</taxon>
        <taxon>Fabales</taxon>
        <taxon>Fabaceae</taxon>
        <taxon>Papilionoideae</taxon>
        <taxon>50 kb inversion clade</taxon>
        <taxon>NPAAA clade</taxon>
        <taxon>indigoferoid/millettioid clade</taxon>
        <taxon>Phaseoleae</taxon>
        <taxon>Mucuna</taxon>
    </lineage>
</organism>
<dbReference type="AlphaFoldDB" id="A0A371ER64"/>
<gene>
    <name evidence="3" type="primary">SD11</name>
    <name evidence="3" type="ORF">CR513_52570</name>
</gene>
<dbReference type="GO" id="GO:0004674">
    <property type="term" value="F:protein serine/threonine kinase activity"/>
    <property type="evidence" value="ECO:0007669"/>
    <property type="project" value="InterPro"/>
</dbReference>
<keyword evidence="4" id="KW-1185">Reference proteome</keyword>
<evidence type="ECO:0000313" key="4">
    <source>
        <dbReference type="Proteomes" id="UP000257109"/>
    </source>
</evidence>
<accession>A0A371ER64</accession>
<proteinExistence type="predicted"/>
<reference evidence="3" key="1">
    <citation type="submission" date="2018-05" db="EMBL/GenBank/DDBJ databases">
        <title>Draft genome of Mucuna pruriens seed.</title>
        <authorList>
            <person name="Nnadi N.E."/>
            <person name="Vos R."/>
            <person name="Hasami M.H."/>
            <person name="Devisetty U.K."/>
            <person name="Aguiy J.C."/>
        </authorList>
    </citation>
    <scope>NUCLEOTIDE SEQUENCE [LARGE SCALE GENOMIC DNA]</scope>
    <source>
        <strain evidence="3">JCA_2017</strain>
    </source>
</reference>
<dbReference type="InterPro" id="IPR001245">
    <property type="entry name" value="Ser-Thr/Tyr_kinase_cat_dom"/>
</dbReference>
<evidence type="ECO:0000313" key="3">
    <source>
        <dbReference type="EMBL" id="RDX68446.1"/>
    </source>
</evidence>
<sequence>MPPEYAVHGHYSAKSDVFGFGVIVLEIVSGNKNRGYSDPEHSLNLLGHAWRLWNEDRPLELIDAHLRESCIPFEVLRCIHVGLLCVQQNPGDRPDMSSVIPMLNGEKLLPQPKAPGFYTGMHTLESVAPSRTCDLLSRNEISLTIFEAR</sequence>
<name>A0A371ER64_MUCPR</name>
<feature type="non-terminal residue" evidence="3">
    <location>
        <position position="1"/>
    </location>
</feature>
<dbReference type="Proteomes" id="UP000257109">
    <property type="component" value="Unassembled WGS sequence"/>
</dbReference>
<dbReference type="Gene3D" id="1.10.510.10">
    <property type="entry name" value="Transferase(Phosphotransferase) domain 1"/>
    <property type="match status" value="1"/>
</dbReference>
<dbReference type="PANTHER" id="PTHR27006">
    <property type="entry name" value="PROMASTIGOTE SURFACE ANTIGEN PROTEIN PSA"/>
    <property type="match status" value="1"/>
</dbReference>
<dbReference type="Pfam" id="PF07714">
    <property type="entry name" value="PK_Tyr_Ser-Thr"/>
    <property type="match status" value="1"/>
</dbReference>
<dbReference type="PANTHER" id="PTHR27006:SF605">
    <property type="entry name" value="COLD-RESPONSIVE PROTEIN KINASE 1-LIKE"/>
    <property type="match status" value="1"/>
</dbReference>
<feature type="domain" description="Serine-threonine/tyrosine-protein kinase catalytic" evidence="1">
    <location>
        <begin position="1"/>
        <end position="101"/>
    </location>
</feature>
<comment type="caution">
    <text evidence="3">The sequence shown here is derived from an EMBL/GenBank/DDBJ whole genome shotgun (WGS) entry which is preliminary data.</text>
</comment>